<dbReference type="EMBL" id="FOCD01000002">
    <property type="protein sequence ID" value="SEN38639.1"/>
    <property type="molecule type" value="Genomic_DNA"/>
</dbReference>
<dbReference type="InterPro" id="IPR036661">
    <property type="entry name" value="Luciferase-like_sf"/>
</dbReference>
<dbReference type="InterPro" id="IPR011251">
    <property type="entry name" value="Luciferase-like_dom"/>
</dbReference>
<keyword evidence="1" id="KW-0285">Flavoprotein</keyword>
<evidence type="ECO:0000313" key="9">
    <source>
        <dbReference type="Proteomes" id="UP000199735"/>
    </source>
</evidence>
<evidence type="ECO:0000313" key="6">
    <source>
        <dbReference type="EMBL" id="AIF67755.1"/>
    </source>
</evidence>
<gene>
    <name evidence="6" type="ORF">GZ22_14650</name>
    <name evidence="7" type="ORF">SAMN04489762_2117</name>
</gene>
<dbReference type="RefSeq" id="WP_038563811.1">
    <property type="nucleotide sequence ID" value="NZ_CP008876.1"/>
</dbReference>
<name>A0A075LLY6_9BACI</name>
<dbReference type="KEGG" id="tap:GZ22_14650"/>
<dbReference type="GO" id="GO:0008726">
    <property type="term" value="F:alkanesulfonate monooxygenase activity"/>
    <property type="evidence" value="ECO:0007669"/>
    <property type="project" value="TreeGrafter"/>
</dbReference>
<protein>
    <submittedName>
        <fullName evidence="7">FMNH2-dependent dimethyl sulfone monooxygenase</fullName>
    </submittedName>
</protein>
<dbReference type="OrthoDB" id="9814695at2"/>
<reference evidence="7 9" key="2">
    <citation type="submission" date="2016-10" db="EMBL/GenBank/DDBJ databases">
        <authorList>
            <person name="Varghese N."/>
            <person name="Submissions S."/>
        </authorList>
    </citation>
    <scope>NUCLEOTIDE SEQUENCE [LARGE SCALE GENOMIC DNA]</scope>
    <source>
        <strain evidence="7 9">DSM 21619</strain>
    </source>
</reference>
<dbReference type="GeneID" id="34222834"/>
<accession>A0A075LLY6</accession>
<evidence type="ECO:0000256" key="3">
    <source>
        <dbReference type="ARBA" id="ARBA00023002"/>
    </source>
</evidence>
<dbReference type="InterPro" id="IPR050172">
    <property type="entry name" value="SsuD_RutA_monooxygenase"/>
</dbReference>
<dbReference type="GO" id="GO:0046306">
    <property type="term" value="P:alkanesulfonate catabolic process"/>
    <property type="evidence" value="ECO:0007669"/>
    <property type="project" value="TreeGrafter"/>
</dbReference>
<evidence type="ECO:0000256" key="1">
    <source>
        <dbReference type="ARBA" id="ARBA00022630"/>
    </source>
</evidence>
<dbReference type="PANTHER" id="PTHR42847:SF4">
    <property type="entry name" value="ALKANESULFONATE MONOOXYGENASE-RELATED"/>
    <property type="match status" value="1"/>
</dbReference>
<dbReference type="Gene3D" id="3.20.20.30">
    <property type="entry name" value="Luciferase-like domain"/>
    <property type="match status" value="1"/>
</dbReference>
<dbReference type="HOGENOM" id="CLU_027853_1_2_9"/>
<dbReference type="PANTHER" id="PTHR42847">
    <property type="entry name" value="ALKANESULFONATE MONOOXYGENASE"/>
    <property type="match status" value="1"/>
</dbReference>
<sequence length="339" mass="38190">MKYAYWQPVSSSWLRHVEDGGPLSLSDVQKTAHTAENLGFDAVFLPDTYLYQGKNADQQLNFWEAAGAIAEATDKLHIMAAVRPSIDQPVEAARQAVMIDQISNSRFSLAVVSFLREEEQKRLDGDVAGSEDFYMQTEEFFEVLRGVWTASSYTYDGLYYQVNHVDYLPAGKSKEISPLYAGGESDYLRQTIAETCDAYVMKGGTVQEVASMIADMQIRRETAGKSPFTEFGMTAYVICRETEEEAYQEWERITGGDYESYVTEEELAQKSKISDDAVSARGLRPHLVGTPLQIAQRILAYEHAGVSLLLLQFSPHMQEMVRFANEIMPLVEEMRDNSI</sequence>
<evidence type="ECO:0000256" key="4">
    <source>
        <dbReference type="ARBA" id="ARBA00023033"/>
    </source>
</evidence>
<dbReference type="Proteomes" id="UP000027980">
    <property type="component" value="Chromosome"/>
</dbReference>
<keyword evidence="2" id="KW-0288">FMN</keyword>
<dbReference type="Pfam" id="PF00296">
    <property type="entry name" value="Bac_luciferase"/>
    <property type="match status" value="1"/>
</dbReference>
<dbReference type="AlphaFoldDB" id="A0A075LLY6"/>
<evidence type="ECO:0000256" key="2">
    <source>
        <dbReference type="ARBA" id="ARBA00022643"/>
    </source>
</evidence>
<evidence type="ECO:0000313" key="8">
    <source>
        <dbReference type="Proteomes" id="UP000027980"/>
    </source>
</evidence>
<keyword evidence="4 7" id="KW-0503">Monooxygenase</keyword>
<accession>A0AAX2EG20</accession>
<dbReference type="Proteomes" id="UP000199735">
    <property type="component" value="Unassembled WGS sequence"/>
</dbReference>
<evidence type="ECO:0000259" key="5">
    <source>
        <dbReference type="Pfam" id="PF00296"/>
    </source>
</evidence>
<organism evidence="6 8">
    <name type="scientific">Terribacillus saccharophilus</name>
    <dbReference type="NCBI Taxonomy" id="361277"/>
    <lineage>
        <taxon>Bacteria</taxon>
        <taxon>Bacillati</taxon>
        <taxon>Bacillota</taxon>
        <taxon>Bacilli</taxon>
        <taxon>Bacillales</taxon>
        <taxon>Bacillaceae</taxon>
        <taxon>Terribacillus</taxon>
    </lineage>
</organism>
<reference evidence="6 8" key="1">
    <citation type="submission" date="2014-07" db="EMBL/GenBank/DDBJ databases">
        <title>Complete genome sequence of a moderately halophilic bacterium Terribacillus aidingensis MP602, isolated from Cryptomeria fortunei in Tianmu mountain in China.</title>
        <authorList>
            <person name="Wang Y."/>
            <person name="Lu P."/>
            <person name="Zhang L."/>
        </authorList>
    </citation>
    <scope>NUCLEOTIDE SEQUENCE [LARGE SCALE GENOMIC DNA]</scope>
    <source>
        <strain evidence="6 8">MP602</strain>
    </source>
</reference>
<dbReference type="SUPFAM" id="SSF51679">
    <property type="entry name" value="Bacterial luciferase-like"/>
    <property type="match status" value="1"/>
</dbReference>
<dbReference type="EMBL" id="CP008876">
    <property type="protein sequence ID" value="AIF67755.1"/>
    <property type="molecule type" value="Genomic_DNA"/>
</dbReference>
<feature type="domain" description="Luciferase-like" evidence="5">
    <location>
        <begin position="22"/>
        <end position="307"/>
    </location>
</feature>
<proteinExistence type="predicted"/>
<evidence type="ECO:0000313" key="7">
    <source>
        <dbReference type="EMBL" id="SEN38639.1"/>
    </source>
</evidence>
<keyword evidence="3" id="KW-0560">Oxidoreductase</keyword>